<feature type="repeat" description="TPR" evidence="7">
    <location>
        <begin position="118"/>
        <end position="151"/>
    </location>
</feature>
<comment type="similarity">
    <text evidence="8">Belongs to the adenylyl cyclase class-4/guanylyl cyclase family.</text>
</comment>
<proteinExistence type="inferred from homology"/>
<dbReference type="Proteomes" id="UP001059209">
    <property type="component" value="Chromosome"/>
</dbReference>
<accession>A0ABY5Y8U2</accession>
<dbReference type="SMART" id="SM00044">
    <property type="entry name" value="CYCc"/>
    <property type="match status" value="1"/>
</dbReference>
<protein>
    <submittedName>
        <fullName evidence="11">Tetratricopeptide repeat protein</fullName>
    </submittedName>
</protein>
<sequence>MNLRGYSYFRVGEYLKALDDYNNGLKIALRIQYEKGIADILIRTGYVYHDNDDYVKAINYYERSLKIYEETNDWEGKSDVYNEFGSIYRANGDYEKSLRYYQQSLSINDSLKNKSANAPIYNNIGSLYLNENEFDKAIEYYDKALVLEKQTGNRLGIASALGGIGEALLLKEKYKKALDTLKKSLHISEEINDIQGGIATRFAIADIYLKQKEYSKAIEANKKCLLEAVQIGDLGNQEYAYANLYELYRTLGNPSLALNYHEKMLTISDSLQLGQTAVKLEQMEFKKQMLADSLLQVEKDLEVQMLHQQEVRKKDRNRNFAIVIGLFFLLLAVAFYTRWRYVKKSRAIIEKERNRSENLLLNILPAEIAEELKEKGEAKARDFEMVSILFTDFKGFTEQSAKISASELVGEINYCFKNFDLICEKYGIEKIKTIGDAYMAAGGLPVPSDDAVEKTIMAALEMQSFMSSRIKEKKASNEMTFEMRVGIHTGSVVAGIVGVKKFQYDIWGDTVNTASRMESNGEVGKVNISEDTYKLIKYKPNLSFEYRGKIEAKGKGQINMWFVGST</sequence>
<comment type="subcellular location">
    <subcellularLocation>
        <location evidence="1">Membrane</location>
    </subcellularLocation>
</comment>
<dbReference type="InterPro" id="IPR019734">
    <property type="entry name" value="TPR_rpt"/>
</dbReference>
<dbReference type="PANTHER" id="PTHR11920:SF335">
    <property type="entry name" value="GUANYLATE CYCLASE"/>
    <property type="match status" value="1"/>
</dbReference>
<evidence type="ECO:0000256" key="4">
    <source>
        <dbReference type="ARBA" id="ARBA00022989"/>
    </source>
</evidence>
<keyword evidence="4 9" id="KW-1133">Transmembrane helix</keyword>
<evidence type="ECO:0000256" key="5">
    <source>
        <dbReference type="ARBA" id="ARBA00023136"/>
    </source>
</evidence>
<evidence type="ECO:0000256" key="8">
    <source>
        <dbReference type="RuleBase" id="RU000405"/>
    </source>
</evidence>
<evidence type="ECO:0000256" key="2">
    <source>
        <dbReference type="ARBA" id="ARBA00022692"/>
    </source>
</evidence>
<keyword evidence="6 8" id="KW-0456">Lyase</keyword>
<evidence type="ECO:0000256" key="3">
    <source>
        <dbReference type="ARBA" id="ARBA00022741"/>
    </source>
</evidence>
<dbReference type="SUPFAM" id="SSF55073">
    <property type="entry name" value="Nucleotide cyclase"/>
    <property type="match status" value="1"/>
</dbReference>
<dbReference type="Pfam" id="PF13424">
    <property type="entry name" value="TPR_12"/>
    <property type="match status" value="2"/>
</dbReference>
<dbReference type="RefSeq" id="WP_260573345.1">
    <property type="nucleotide sequence ID" value="NZ_CP104205.1"/>
</dbReference>
<evidence type="ECO:0000256" key="6">
    <source>
        <dbReference type="ARBA" id="ARBA00023239"/>
    </source>
</evidence>
<dbReference type="PROSITE" id="PS00452">
    <property type="entry name" value="GUANYLATE_CYCLASE_1"/>
    <property type="match status" value="1"/>
</dbReference>
<dbReference type="InterPro" id="IPR018297">
    <property type="entry name" value="A/G_cyclase_CS"/>
</dbReference>
<feature type="repeat" description="TPR" evidence="7">
    <location>
        <begin position="158"/>
        <end position="191"/>
    </location>
</feature>
<dbReference type="PROSITE" id="PS50293">
    <property type="entry name" value="TPR_REGION"/>
    <property type="match status" value="2"/>
</dbReference>
<keyword evidence="5 9" id="KW-0472">Membrane</keyword>
<dbReference type="Gene3D" id="1.25.40.10">
    <property type="entry name" value="Tetratricopeptide repeat domain"/>
    <property type="match status" value="1"/>
</dbReference>
<dbReference type="SUPFAM" id="SSF48452">
    <property type="entry name" value="TPR-like"/>
    <property type="match status" value="2"/>
</dbReference>
<dbReference type="Gene3D" id="3.30.70.1230">
    <property type="entry name" value="Nucleotide cyclase"/>
    <property type="match status" value="1"/>
</dbReference>
<keyword evidence="12" id="KW-1185">Reference proteome</keyword>
<evidence type="ECO:0000313" key="11">
    <source>
        <dbReference type="EMBL" id="UWX55438.1"/>
    </source>
</evidence>
<dbReference type="EMBL" id="CP104205">
    <property type="protein sequence ID" value="UWX55438.1"/>
    <property type="molecule type" value="Genomic_DNA"/>
</dbReference>
<dbReference type="Pfam" id="PF13181">
    <property type="entry name" value="TPR_8"/>
    <property type="match status" value="1"/>
</dbReference>
<dbReference type="PANTHER" id="PTHR11920">
    <property type="entry name" value="GUANYLYL CYCLASE"/>
    <property type="match status" value="1"/>
</dbReference>
<evidence type="ECO:0000256" key="7">
    <source>
        <dbReference type="PROSITE-ProRule" id="PRU00339"/>
    </source>
</evidence>
<feature type="repeat" description="TPR" evidence="7">
    <location>
        <begin position="78"/>
        <end position="111"/>
    </location>
</feature>
<reference evidence="11" key="1">
    <citation type="submission" date="2022-09" db="EMBL/GenBank/DDBJ databases">
        <title>Maribacter litopenaei sp. nov., isolated from the intestinal tract of the Pacific White Shrimp, Litopenaeus vannamei.</title>
        <authorList>
            <person name="Kim S.Y."/>
            <person name="Hwang C.Y."/>
        </authorList>
    </citation>
    <scope>NUCLEOTIDE SEQUENCE</scope>
    <source>
        <strain evidence="11">HL-LV01</strain>
    </source>
</reference>
<dbReference type="PROSITE" id="PS50005">
    <property type="entry name" value="TPR"/>
    <property type="match status" value="4"/>
</dbReference>
<feature type="domain" description="Guanylate cyclase" evidence="10">
    <location>
        <begin position="387"/>
        <end position="518"/>
    </location>
</feature>
<name>A0ABY5Y8U2_9FLAO</name>
<keyword evidence="7" id="KW-0802">TPR repeat</keyword>
<dbReference type="InterPro" id="IPR011990">
    <property type="entry name" value="TPR-like_helical_dom_sf"/>
</dbReference>
<evidence type="ECO:0000256" key="9">
    <source>
        <dbReference type="SAM" id="Phobius"/>
    </source>
</evidence>
<dbReference type="InterPro" id="IPR029787">
    <property type="entry name" value="Nucleotide_cyclase"/>
</dbReference>
<dbReference type="SMART" id="SM00028">
    <property type="entry name" value="TPR"/>
    <property type="match status" value="7"/>
</dbReference>
<dbReference type="CDD" id="cd07302">
    <property type="entry name" value="CHD"/>
    <property type="match status" value="1"/>
</dbReference>
<dbReference type="Pfam" id="PF00211">
    <property type="entry name" value="Guanylate_cyc"/>
    <property type="match status" value="1"/>
</dbReference>
<evidence type="ECO:0000256" key="1">
    <source>
        <dbReference type="ARBA" id="ARBA00004370"/>
    </source>
</evidence>
<gene>
    <name evidence="11" type="ORF">NYZ99_02510</name>
</gene>
<keyword evidence="2 9" id="KW-0812">Transmembrane</keyword>
<feature type="transmembrane region" description="Helical" evidence="9">
    <location>
        <begin position="320"/>
        <end position="339"/>
    </location>
</feature>
<evidence type="ECO:0000313" key="12">
    <source>
        <dbReference type="Proteomes" id="UP001059209"/>
    </source>
</evidence>
<dbReference type="InterPro" id="IPR050401">
    <property type="entry name" value="Cyclic_nucleotide_synthase"/>
</dbReference>
<keyword evidence="3" id="KW-0547">Nucleotide-binding</keyword>
<evidence type="ECO:0000259" key="10">
    <source>
        <dbReference type="PROSITE" id="PS50125"/>
    </source>
</evidence>
<dbReference type="PROSITE" id="PS50125">
    <property type="entry name" value="GUANYLATE_CYCLASE_2"/>
    <property type="match status" value="1"/>
</dbReference>
<feature type="repeat" description="TPR" evidence="7">
    <location>
        <begin position="38"/>
        <end position="71"/>
    </location>
</feature>
<organism evidence="11 12">
    <name type="scientific">Maribacter litopenaei</name>
    <dbReference type="NCBI Taxonomy" id="2976127"/>
    <lineage>
        <taxon>Bacteria</taxon>
        <taxon>Pseudomonadati</taxon>
        <taxon>Bacteroidota</taxon>
        <taxon>Flavobacteriia</taxon>
        <taxon>Flavobacteriales</taxon>
        <taxon>Flavobacteriaceae</taxon>
        <taxon>Maribacter</taxon>
    </lineage>
</organism>
<dbReference type="InterPro" id="IPR001054">
    <property type="entry name" value="A/G_cyclase"/>
</dbReference>